<comment type="caution">
    <text evidence="2">The sequence shown here is derived from an EMBL/GenBank/DDBJ whole genome shotgun (WGS) entry which is preliminary data.</text>
</comment>
<accession>A0A9N8HGQ6</accession>
<dbReference type="AlphaFoldDB" id="A0A9N8HGQ6"/>
<evidence type="ECO:0000313" key="2">
    <source>
        <dbReference type="EMBL" id="CAB9514418.1"/>
    </source>
</evidence>
<keyword evidence="3" id="KW-1185">Reference proteome</keyword>
<gene>
    <name evidence="2" type="ORF">SEMRO_652_G181740.1</name>
</gene>
<keyword evidence="1" id="KW-0472">Membrane</keyword>
<evidence type="ECO:0000313" key="3">
    <source>
        <dbReference type="Proteomes" id="UP001153069"/>
    </source>
</evidence>
<dbReference type="Pfam" id="PF20064">
    <property type="entry name" value="DUF6463"/>
    <property type="match status" value="1"/>
</dbReference>
<keyword evidence="1" id="KW-1133">Transmembrane helix</keyword>
<proteinExistence type="predicted"/>
<organism evidence="2 3">
    <name type="scientific">Seminavis robusta</name>
    <dbReference type="NCBI Taxonomy" id="568900"/>
    <lineage>
        <taxon>Eukaryota</taxon>
        <taxon>Sar</taxon>
        <taxon>Stramenopiles</taxon>
        <taxon>Ochrophyta</taxon>
        <taxon>Bacillariophyta</taxon>
        <taxon>Bacillariophyceae</taxon>
        <taxon>Bacillariophycidae</taxon>
        <taxon>Naviculales</taxon>
        <taxon>Naviculaceae</taxon>
        <taxon>Seminavis</taxon>
    </lineage>
</organism>
<keyword evidence="1" id="KW-0812">Transmembrane</keyword>
<reference evidence="2" key="1">
    <citation type="submission" date="2020-06" db="EMBL/GenBank/DDBJ databases">
        <authorList>
            <consortium name="Plant Systems Biology data submission"/>
        </authorList>
    </citation>
    <scope>NUCLEOTIDE SEQUENCE</scope>
    <source>
        <strain evidence="2">D6</strain>
    </source>
</reference>
<protein>
    <submittedName>
        <fullName evidence="2">Uncharacterized protein</fullName>
    </submittedName>
</protein>
<feature type="transmembrane region" description="Helical" evidence="1">
    <location>
        <begin position="89"/>
        <end position="115"/>
    </location>
</feature>
<dbReference type="Proteomes" id="UP001153069">
    <property type="component" value="Unassembled WGS sequence"/>
</dbReference>
<name>A0A9N8HGQ6_9STRA</name>
<dbReference type="InterPro" id="IPR045590">
    <property type="entry name" value="DUF6463"/>
</dbReference>
<sequence>MSLTGNIFFATGVLHNTVGILVPELAEPLWRIIADGGIVATEDIHEHYARAATFWFQFAGFAMMMQGYHVRHMALEMKKQGLDEEAPIWFGWAMLALGGVGAYCMPISGFHLVYLQGLRVLWIHHGSKGSIKEA</sequence>
<evidence type="ECO:0000256" key="1">
    <source>
        <dbReference type="SAM" id="Phobius"/>
    </source>
</evidence>
<feature type="transmembrane region" description="Helical" evidence="1">
    <location>
        <begin position="52"/>
        <end position="69"/>
    </location>
</feature>
<dbReference type="OrthoDB" id="2368448at2759"/>
<dbReference type="EMBL" id="CAICTM010000651">
    <property type="protein sequence ID" value="CAB9514418.1"/>
    <property type="molecule type" value="Genomic_DNA"/>
</dbReference>